<dbReference type="GO" id="GO:0030638">
    <property type="term" value="P:polyketide metabolic process"/>
    <property type="evidence" value="ECO:0007669"/>
    <property type="project" value="InterPro"/>
</dbReference>
<proteinExistence type="predicted"/>
<evidence type="ECO:0000256" key="1">
    <source>
        <dbReference type="SAM" id="SignalP"/>
    </source>
</evidence>
<feature type="chain" id="PRO_5022109827" evidence="1">
    <location>
        <begin position="21"/>
        <end position="171"/>
    </location>
</feature>
<dbReference type="InterPro" id="IPR032710">
    <property type="entry name" value="NTF2-like_dom_sf"/>
</dbReference>
<dbReference type="Gene3D" id="3.10.450.50">
    <property type="match status" value="1"/>
</dbReference>
<sequence>MKSPATTMWLCVLGMLSACASVSPVERAAALEEQNRQQARLLTEELYNLRKLDRVAELFSEDYVDHSTGAPTDVVGPAAVRQQAEATFQAFPDLRFDVLHVVADGDMVLVHWKAEGTDVKHPDDTGKPRPLALNGHSLYRMRDGKVVESWDISDRLAPLLQRGYRIVPPQQ</sequence>
<dbReference type="Proteomes" id="UP000315369">
    <property type="component" value="Unassembled WGS sequence"/>
</dbReference>
<dbReference type="AlphaFoldDB" id="A0A540X249"/>
<dbReference type="PROSITE" id="PS51257">
    <property type="entry name" value="PROKAR_LIPOPROTEIN"/>
    <property type="match status" value="1"/>
</dbReference>
<gene>
    <name evidence="2" type="ORF">FJV41_13920</name>
</gene>
<dbReference type="PANTHER" id="PTHR38436:SF1">
    <property type="entry name" value="ESTER CYCLASE"/>
    <property type="match status" value="1"/>
</dbReference>
<comment type="caution">
    <text evidence="2">The sequence shown here is derived from an EMBL/GenBank/DDBJ whole genome shotgun (WGS) entry which is preliminary data.</text>
</comment>
<keyword evidence="3" id="KW-1185">Reference proteome</keyword>
<feature type="signal peptide" evidence="1">
    <location>
        <begin position="1"/>
        <end position="20"/>
    </location>
</feature>
<dbReference type="RefSeq" id="WP_141642956.1">
    <property type="nucleotide sequence ID" value="NZ_VIFM01000045.1"/>
</dbReference>
<accession>A0A540X249</accession>
<dbReference type="OrthoDB" id="5181013at2"/>
<reference evidence="2 3" key="1">
    <citation type="submission" date="2019-06" db="EMBL/GenBank/DDBJ databases">
        <authorList>
            <person name="Livingstone P."/>
            <person name="Whitworth D."/>
        </authorList>
    </citation>
    <scope>NUCLEOTIDE SEQUENCE [LARGE SCALE GENOMIC DNA]</scope>
    <source>
        <strain evidence="2 3">AM401</strain>
    </source>
</reference>
<dbReference type="InterPro" id="IPR009959">
    <property type="entry name" value="Cyclase_SnoaL-like"/>
</dbReference>
<protein>
    <submittedName>
        <fullName evidence="2">Ester cyclase</fullName>
    </submittedName>
</protein>
<evidence type="ECO:0000313" key="2">
    <source>
        <dbReference type="EMBL" id="TQF15347.1"/>
    </source>
</evidence>
<name>A0A540X249_9BACT</name>
<dbReference type="PANTHER" id="PTHR38436">
    <property type="entry name" value="POLYKETIDE CYCLASE SNOAL-LIKE DOMAIN"/>
    <property type="match status" value="1"/>
</dbReference>
<keyword evidence="1" id="KW-0732">Signal</keyword>
<dbReference type="SUPFAM" id="SSF54427">
    <property type="entry name" value="NTF2-like"/>
    <property type="match status" value="1"/>
</dbReference>
<evidence type="ECO:0000313" key="3">
    <source>
        <dbReference type="Proteomes" id="UP000315369"/>
    </source>
</evidence>
<organism evidence="2 3">
    <name type="scientific">Myxococcus llanfairpwllgwyngyllgogerychwyrndrobwllllantysiliogogogochensis</name>
    <dbReference type="NCBI Taxonomy" id="2590453"/>
    <lineage>
        <taxon>Bacteria</taxon>
        <taxon>Pseudomonadati</taxon>
        <taxon>Myxococcota</taxon>
        <taxon>Myxococcia</taxon>
        <taxon>Myxococcales</taxon>
        <taxon>Cystobacterineae</taxon>
        <taxon>Myxococcaceae</taxon>
        <taxon>Myxococcus</taxon>
    </lineage>
</organism>
<dbReference type="Pfam" id="PF07366">
    <property type="entry name" value="SnoaL"/>
    <property type="match status" value="1"/>
</dbReference>
<dbReference type="EMBL" id="VIFM01000045">
    <property type="protein sequence ID" value="TQF15347.1"/>
    <property type="molecule type" value="Genomic_DNA"/>
</dbReference>